<reference evidence="1" key="1">
    <citation type="submission" date="2024-03" db="EMBL/GenBank/DDBJ databases">
        <authorList>
            <person name="Lin W."/>
            <person name="Li D."/>
            <person name="Tong Y."/>
        </authorList>
    </citation>
    <scope>NUCLEOTIDE SEQUENCE</scope>
</reference>
<sequence>MILNNFIVHMREGIDVWRDRVSTQTLTHTGSITQVNHNKSIIVSDLPPGDYSGYIVLPAAHNGSKSRPEMQFAIVANNQGTSLNFVQPVFGLEVGAEVIITAEPLYSAPIYLNQVGMQSSKNEPCIFLLAADAEITNFKASAQRQLRNINLEGQCFLCADVTHVAGRESLNGGSAPAAAQMLYVLHTAHFDYMYTISDEVECESFLVPAAATSSPGSAKVKTNATTMRTVYSFSIRATI</sequence>
<evidence type="ECO:0000313" key="2">
    <source>
        <dbReference type="Proteomes" id="UP001459105"/>
    </source>
</evidence>
<dbReference type="EMBL" id="PP438412">
    <property type="protein sequence ID" value="XAI95515.1"/>
    <property type="molecule type" value="Genomic_DNA"/>
</dbReference>
<evidence type="ECO:0000313" key="1">
    <source>
        <dbReference type="EMBL" id="XAI95515.1"/>
    </source>
</evidence>
<accession>A0AAX4QGI7</accession>
<name>A0AAX4QGI7_9CAUD</name>
<dbReference type="Proteomes" id="UP001459105">
    <property type="component" value="Segment"/>
</dbReference>
<proteinExistence type="predicted"/>
<protein>
    <submittedName>
        <fullName evidence="1">Uncharacterized protein</fullName>
    </submittedName>
</protein>
<organism evidence="1 2">
    <name type="scientific">Microcystis phage Mvi-JY20</name>
    <dbReference type="NCBI Taxonomy" id="3128146"/>
    <lineage>
        <taxon>Viruses</taxon>
        <taxon>Duplodnaviria</taxon>
        <taxon>Heunggongvirae</taxon>
        <taxon>Uroviricota</taxon>
        <taxon>Caudoviricetes</taxon>
    </lineage>
</organism>